<dbReference type="InterPro" id="IPR050640">
    <property type="entry name" value="Bact_2-comp_sensor_kinase"/>
</dbReference>
<dbReference type="Pfam" id="PF06580">
    <property type="entry name" value="His_kinase"/>
    <property type="match status" value="1"/>
</dbReference>
<feature type="domain" description="Signal transduction histidine kinase internal region" evidence="2">
    <location>
        <begin position="198"/>
        <end position="277"/>
    </location>
</feature>
<dbReference type="InterPro" id="IPR018771">
    <property type="entry name" value="PocR_dom"/>
</dbReference>
<dbReference type="InterPro" id="IPR010559">
    <property type="entry name" value="Sig_transdc_His_kin_internal"/>
</dbReference>
<dbReference type="EMBL" id="JBBMFN010000020">
    <property type="protein sequence ID" value="MEQ2466048.1"/>
    <property type="molecule type" value="Genomic_DNA"/>
</dbReference>
<name>A0ABV1EY61_9BACI</name>
<proteinExistence type="predicted"/>
<dbReference type="Gene3D" id="3.30.565.10">
    <property type="entry name" value="Histidine kinase-like ATPase, C-terminal domain"/>
    <property type="match status" value="1"/>
</dbReference>
<gene>
    <name evidence="4" type="ORF">WMO63_10270</name>
</gene>
<dbReference type="Proteomes" id="UP001465426">
    <property type="component" value="Unassembled WGS sequence"/>
</dbReference>
<comment type="caution">
    <text evidence="4">The sequence shown here is derived from an EMBL/GenBank/DDBJ whole genome shotgun (WGS) entry which is preliminary data.</text>
</comment>
<evidence type="ECO:0000259" key="1">
    <source>
        <dbReference type="Pfam" id="PF02518"/>
    </source>
</evidence>
<feature type="domain" description="Histidine kinase/HSP90-like ATPase" evidence="1">
    <location>
        <begin position="295"/>
        <end position="381"/>
    </location>
</feature>
<accession>A0ABV1EY61</accession>
<protein>
    <submittedName>
        <fullName evidence="4">PocR ligand-binding domain-containing protein</fullName>
    </submittedName>
</protein>
<dbReference type="InterPro" id="IPR036890">
    <property type="entry name" value="HATPase_C_sf"/>
</dbReference>
<evidence type="ECO:0000313" key="5">
    <source>
        <dbReference type="Proteomes" id="UP001465426"/>
    </source>
</evidence>
<evidence type="ECO:0000259" key="2">
    <source>
        <dbReference type="Pfam" id="PF06580"/>
    </source>
</evidence>
<evidence type="ECO:0000313" key="4">
    <source>
        <dbReference type="EMBL" id="MEQ2466048.1"/>
    </source>
</evidence>
<dbReference type="Pfam" id="PF10114">
    <property type="entry name" value="PocR"/>
    <property type="match status" value="1"/>
</dbReference>
<dbReference type="PANTHER" id="PTHR34220">
    <property type="entry name" value="SENSOR HISTIDINE KINASE YPDA"/>
    <property type="match status" value="1"/>
</dbReference>
<dbReference type="SUPFAM" id="SSF55874">
    <property type="entry name" value="ATPase domain of HSP90 chaperone/DNA topoisomerase II/histidine kinase"/>
    <property type="match status" value="1"/>
</dbReference>
<reference evidence="4 5" key="1">
    <citation type="submission" date="2024-03" db="EMBL/GenBank/DDBJ databases">
        <title>Human intestinal bacterial collection.</title>
        <authorList>
            <person name="Pauvert C."/>
            <person name="Hitch T.C.A."/>
            <person name="Clavel T."/>
        </authorList>
    </citation>
    <scope>NUCLEOTIDE SEQUENCE [LARGE SCALE GENOMIC DNA]</scope>
    <source>
        <strain evidence="4 5">CLA-SR-H024</strain>
    </source>
</reference>
<feature type="domain" description="PocR" evidence="3">
    <location>
        <begin position="8"/>
        <end position="172"/>
    </location>
</feature>
<keyword evidence="5" id="KW-1185">Reference proteome</keyword>
<evidence type="ECO:0000259" key="3">
    <source>
        <dbReference type="Pfam" id="PF10114"/>
    </source>
</evidence>
<sequence length="412" mass="47058">MNDISLQDIIDVDRLAEVQEKLSDMMSVSAVTVDRDGTPISNLNNFSPLCQLIRSTEKGQERCILCDKKACELAIHLGAAISYDCHIGLKDCCAPIVVDNVMVGAVLGGQVLLNDAKLEDNIQNLMKLEKEFDLPHEELINAIDKIPVVKFDYLKKCLDLYKLIANYSKEMGLKYLAQQKLLDETQKKLEFEQRAKYAELKSIEAQINPHFLFNTLNSIARMAMFEEANDTEEMIFNLSDLLRYNLRQINEFPTLHTEMENIRRYLLLQKVRYQDRLNYSILLDSKLEKFLIPSMILQPLVENAIIHGLEPLSYGGRLEIECLEVDDQLKILIKDTGIGIPESKKATLLDSNCFNGHLGVMNSHLRIQDYFGKVYGLKLMNNDQYTTIIELTFPKITTKAQIRKEPSLCVSD</sequence>
<dbReference type="InterPro" id="IPR003594">
    <property type="entry name" value="HATPase_dom"/>
</dbReference>
<dbReference type="PANTHER" id="PTHR34220:SF7">
    <property type="entry name" value="SENSOR HISTIDINE KINASE YPDA"/>
    <property type="match status" value="1"/>
</dbReference>
<dbReference type="Pfam" id="PF02518">
    <property type="entry name" value="HATPase_c"/>
    <property type="match status" value="1"/>
</dbReference>
<organism evidence="4 5">
    <name type="scientific">Niallia hominis</name>
    <dbReference type="NCBI Taxonomy" id="3133173"/>
    <lineage>
        <taxon>Bacteria</taxon>
        <taxon>Bacillati</taxon>
        <taxon>Bacillota</taxon>
        <taxon>Bacilli</taxon>
        <taxon>Bacillales</taxon>
        <taxon>Bacillaceae</taxon>
        <taxon>Niallia</taxon>
    </lineage>
</organism>
<dbReference type="RefSeq" id="WP_349204700.1">
    <property type="nucleotide sequence ID" value="NZ_JBBMFN010000020.1"/>
</dbReference>